<evidence type="ECO:0000313" key="15">
    <source>
        <dbReference type="EMBL" id="VVD66269.1"/>
    </source>
</evidence>
<comment type="subcellular location">
    <subcellularLocation>
        <location evidence="1">Cytoplasm</location>
    </subcellularLocation>
</comment>
<dbReference type="EMBL" id="CABPSK010000001">
    <property type="protein sequence ID" value="VVD66269.1"/>
    <property type="molecule type" value="Genomic_DNA"/>
</dbReference>
<dbReference type="SMART" id="SM00825">
    <property type="entry name" value="PKS_KS"/>
    <property type="match status" value="1"/>
</dbReference>
<dbReference type="RefSeq" id="WP_150677788.1">
    <property type="nucleotide sequence ID" value="NZ_CABPSK010000001.1"/>
</dbReference>
<evidence type="ECO:0000256" key="10">
    <source>
        <dbReference type="ARBA" id="ARBA00042143"/>
    </source>
</evidence>
<evidence type="ECO:0000256" key="8">
    <source>
        <dbReference type="ARBA" id="ARBA00039450"/>
    </source>
</evidence>
<dbReference type="PANTHER" id="PTHR11712:SF306">
    <property type="entry name" value="3-OXOACYL-[ACYL-CARRIER-PROTEIN] SYNTHASE 1"/>
    <property type="match status" value="1"/>
</dbReference>
<dbReference type="PROSITE" id="PS52004">
    <property type="entry name" value="KS3_2"/>
    <property type="match status" value="1"/>
</dbReference>
<dbReference type="Pfam" id="PF00109">
    <property type="entry name" value="ketoacyl-synt"/>
    <property type="match status" value="1"/>
</dbReference>
<gene>
    <name evidence="15" type="primary">fabB</name>
    <name evidence="15" type="ORF">PPN31114_00369</name>
</gene>
<dbReference type="GO" id="GO:0005829">
    <property type="term" value="C:cytosol"/>
    <property type="evidence" value="ECO:0007669"/>
    <property type="project" value="TreeGrafter"/>
</dbReference>
<keyword evidence="16" id="KW-1185">Reference proteome</keyword>
<comment type="similarity">
    <text evidence="2 13">Belongs to the thiolase-like superfamily. Beta-ketoacyl-ACP synthases family.</text>
</comment>
<dbReference type="OrthoDB" id="9808669at2"/>
<dbReference type="GO" id="GO:0004315">
    <property type="term" value="F:3-oxoacyl-[acyl-carrier-protein] synthase activity"/>
    <property type="evidence" value="ECO:0007669"/>
    <property type="project" value="UniProtKB-EC"/>
</dbReference>
<dbReference type="InterPro" id="IPR020841">
    <property type="entry name" value="PKS_Beta-ketoAc_synthase_dom"/>
</dbReference>
<evidence type="ECO:0000256" key="3">
    <source>
        <dbReference type="ARBA" id="ARBA00011738"/>
    </source>
</evidence>
<evidence type="ECO:0000256" key="9">
    <source>
        <dbReference type="ARBA" id="ARBA00041620"/>
    </source>
</evidence>
<dbReference type="InterPro" id="IPR014031">
    <property type="entry name" value="Ketoacyl_synth_C"/>
</dbReference>
<dbReference type="CDD" id="cd00834">
    <property type="entry name" value="KAS_I_II"/>
    <property type="match status" value="1"/>
</dbReference>
<evidence type="ECO:0000256" key="1">
    <source>
        <dbReference type="ARBA" id="ARBA00004496"/>
    </source>
</evidence>
<comment type="catalytic activity">
    <reaction evidence="11">
        <text>(3Z)-decenoyl-[ACP] + malonyl-[ACP] + H(+) = 3-oxo-(5Z)-dodecenoyl-[ACP] + holo-[ACP] + CO2</text>
        <dbReference type="Rhea" id="RHEA:54940"/>
        <dbReference type="Rhea" id="RHEA-COMP:9623"/>
        <dbReference type="Rhea" id="RHEA-COMP:9685"/>
        <dbReference type="Rhea" id="RHEA-COMP:9927"/>
        <dbReference type="Rhea" id="RHEA-COMP:14042"/>
        <dbReference type="ChEBI" id="CHEBI:15378"/>
        <dbReference type="ChEBI" id="CHEBI:16526"/>
        <dbReference type="ChEBI" id="CHEBI:64479"/>
        <dbReference type="ChEBI" id="CHEBI:78449"/>
        <dbReference type="ChEBI" id="CHEBI:78798"/>
        <dbReference type="ChEBI" id="CHEBI:138410"/>
    </reaction>
    <physiologicalReaction direction="left-to-right" evidence="11">
        <dbReference type="Rhea" id="RHEA:54941"/>
    </physiologicalReaction>
</comment>
<evidence type="ECO:0000256" key="12">
    <source>
        <dbReference type="ARBA" id="ARBA00048506"/>
    </source>
</evidence>
<dbReference type="PANTHER" id="PTHR11712">
    <property type="entry name" value="POLYKETIDE SYNTHASE-RELATED"/>
    <property type="match status" value="1"/>
</dbReference>
<keyword evidence="5" id="KW-0963">Cytoplasm</keyword>
<proteinExistence type="inferred from homology"/>
<keyword evidence="6 13" id="KW-0808">Transferase</keyword>
<dbReference type="Gene3D" id="3.40.47.10">
    <property type="match status" value="2"/>
</dbReference>
<keyword evidence="7 15" id="KW-0012">Acyltransferase</keyword>
<feature type="domain" description="Ketosynthase family 3 (KS3)" evidence="14">
    <location>
        <begin position="10"/>
        <end position="414"/>
    </location>
</feature>
<evidence type="ECO:0000313" key="16">
    <source>
        <dbReference type="Proteomes" id="UP000366945"/>
    </source>
</evidence>
<evidence type="ECO:0000256" key="6">
    <source>
        <dbReference type="ARBA" id="ARBA00022679"/>
    </source>
</evidence>
<protein>
    <recommendedName>
        <fullName evidence="8">3-oxoacyl-[acyl-carrier-protein] synthase 1</fullName>
        <ecNumber evidence="4">2.3.1.41</ecNumber>
    </recommendedName>
    <alternativeName>
        <fullName evidence="9">3-oxoacyl-[acyl-carrier-protein] synthase I</fullName>
    </alternativeName>
    <alternativeName>
        <fullName evidence="10">Beta-ketoacyl-ACP synthase I</fullName>
    </alternativeName>
</protein>
<dbReference type="EC" id="2.3.1.41" evidence="4"/>
<dbReference type="AlphaFoldDB" id="A0A5E4RWE5"/>
<dbReference type="Pfam" id="PF02801">
    <property type="entry name" value="Ketoacyl-synt_C"/>
    <property type="match status" value="1"/>
</dbReference>
<comment type="subunit">
    <text evidence="3">Homodimer.</text>
</comment>
<evidence type="ECO:0000256" key="4">
    <source>
        <dbReference type="ARBA" id="ARBA00013191"/>
    </source>
</evidence>
<evidence type="ECO:0000256" key="13">
    <source>
        <dbReference type="RuleBase" id="RU003694"/>
    </source>
</evidence>
<evidence type="ECO:0000256" key="7">
    <source>
        <dbReference type="ARBA" id="ARBA00023315"/>
    </source>
</evidence>
<dbReference type="InterPro" id="IPR000794">
    <property type="entry name" value="Beta-ketoacyl_synthase"/>
</dbReference>
<dbReference type="InterPro" id="IPR014030">
    <property type="entry name" value="Ketoacyl_synth_N"/>
</dbReference>
<dbReference type="GO" id="GO:0006633">
    <property type="term" value="P:fatty acid biosynthetic process"/>
    <property type="evidence" value="ECO:0007669"/>
    <property type="project" value="TreeGrafter"/>
</dbReference>
<comment type="catalytic activity">
    <reaction evidence="12">
        <text>a fatty acyl-[ACP] + malonyl-[ACP] + H(+) = a 3-oxoacyl-[ACP] + holo-[ACP] + CO2</text>
        <dbReference type="Rhea" id="RHEA:22836"/>
        <dbReference type="Rhea" id="RHEA-COMP:9623"/>
        <dbReference type="Rhea" id="RHEA-COMP:9685"/>
        <dbReference type="Rhea" id="RHEA-COMP:9916"/>
        <dbReference type="Rhea" id="RHEA-COMP:14125"/>
        <dbReference type="ChEBI" id="CHEBI:15378"/>
        <dbReference type="ChEBI" id="CHEBI:16526"/>
        <dbReference type="ChEBI" id="CHEBI:64479"/>
        <dbReference type="ChEBI" id="CHEBI:78449"/>
        <dbReference type="ChEBI" id="CHEBI:78776"/>
        <dbReference type="ChEBI" id="CHEBI:138651"/>
        <dbReference type="EC" id="2.3.1.41"/>
    </reaction>
    <physiologicalReaction direction="left-to-right" evidence="12">
        <dbReference type="Rhea" id="RHEA:22837"/>
    </physiologicalReaction>
</comment>
<name>A0A5E4RWE5_9BURK</name>
<dbReference type="InterPro" id="IPR016039">
    <property type="entry name" value="Thiolase-like"/>
</dbReference>
<evidence type="ECO:0000256" key="5">
    <source>
        <dbReference type="ARBA" id="ARBA00022490"/>
    </source>
</evidence>
<evidence type="ECO:0000256" key="2">
    <source>
        <dbReference type="ARBA" id="ARBA00008467"/>
    </source>
</evidence>
<dbReference type="SUPFAM" id="SSF53901">
    <property type="entry name" value="Thiolase-like"/>
    <property type="match status" value="2"/>
</dbReference>
<dbReference type="GeneID" id="300402437"/>
<evidence type="ECO:0000256" key="11">
    <source>
        <dbReference type="ARBA" id="ARBA00048121"/>
    </source>
</evidence>
<reference evidence="15 16" key="1">
    <citation type="submission" date="2019-08" db="EMBL/GenBank/DDBJ databases">
        <authorList>
            <person name="Peeters C."/>
        </authorList>
    </citation>
    <scope>NUCLEOTIDE SEQUENCE [LARGE SCALE GENOMIC DNA]</scope>
    <source>
        <strain evidence="15 16">LMG 31114</strain>
    </source>
</reference>
<dbReference type="Proteomes" id="UP000366945">
    <property type="component" value="Unassembled WGS sequence"/>
</dbReference>
<accession>A0A5E4RWE5</accession>
<organism evidence="15 16">
    <name type="scientific">Pandoraea pneumonica</name>
    <dbReference type="NCBI Taxonomy" id="2508299"/>
    <lineage>
        <taxon>Bacteria</taxon>
        <taxon>Pseudomonadati</taxon>
        <taxon>Pseudomonadota</taxon>
        <taxon>Betaproteobacteria</taxon>
        <taxon>Burkholderiales</taxon>
        <taxon>Burkholderiaceae</taxon>
        <taxon>Pandoraea</taxon>
    </lineage>
</organism>
<evidence type="ECO:0000259" key="14">
    <source>
        <dbReference type="PROSITE" id="PS52004"/>
    </source>
</evidence>
<sequence length="415" mass="42374">MSRFHRPDGLARVVVTGLGMVSAAGHSREVIVDALRQQKSGVHEAPDYVAHGLRSTVTGRPHAGSLDDAALPRKLRRFMGDTALYASHAALRAVADAGLDAATLSNGRCGVVVGSGTGAMKDFEEALDVARESGATRVLPYVVPRAMSSTAQAALSALFDLRGVGYAISSACSTSIHCVGHAVDLLRLGRQDVMLAGGSEEAPWGAAMCFDAMGVLSRARNATPDKASRPFDAERDGFVLGGGGAIVVLETLAHAEARGARALAEITGVGVGTCASRAFGVDIATMSDVVKAACQDIPAPPGFISAHANGSVEGDTVELAALADAFGGVSELPAITSIKGITGHTVAAAGAMQIACAIWAMHEGFVPGAANIDSLPAEAAAYPIWRESRDAAARSALINTFGFGGTYGALTLARI</sequence>